<dbReference type="KEGG" id="sfo:Z042_05155"/>
<reference evidence="6 7" key="2">
    <citation type="submission" date="2015-03" db="EMBL/GenBank/DDBJ databases">
        <authorList>
            <person name="Chan K.-G."/>
        </authorList>
    </citation>
    <scope>NUCLEOTIDE SEQUENCE [LARGE SCALE GENOMIC DNA]</scope>
    <source>
        <strain evidence="6 7">RB-25</strain>
    </source>
</reference>
<organism evidence="6 7">
    <name type="scientific">Chania multitudinisentens RB-25</name>
    <dbReference type="NCBI Taxonomy" id="1441930"/>
    <lineage>
        <taxon>Bacteria</taxon>
        <taxon>Pseudomonadati</taxon>
        <taxon>Pseudomonadota</taxon>
        <taxon>Gammaproteobacteria</taxon>
        <taxon>Enterobacterales</taxon>
        <taxon>Yersiniaceae</taxon>
        <taxon>Chania</taxon>
    </lineage>
</organism>
<reference evidence="6 7" key="1">
    <citation type="submission" date="2014-01" db="EMBL/GenBank/DDBJ databases">
        <title>Isolation of Serratia multitudinisentens RB-25 from Ex-Landfill site.</title>
        <authorList>
            <person name="Robson E.H.J."/>
        </authorList>
    </citation>
    <scope>NUCLEOTIDE SEQUENCE [LARGE SCALE GENOMIC DNA]</scope>
    <source>
        <strain evidence="6 7">RB-25</strain>
    </source>
</reference>
<dbReference type="Pfam" id="PF00171">
    <property type="entry name" value="Aldedh"/>
    <property type="match status" value="1"/>
</dbReference>
<dbReference type="eggNOG" id="COG1012">
    <property type="taxonomic scope" value="Bacteria"/>
</dbReference>
<protein>
    <submittedName>
        <fullName evidence="6">Gamma-aminobutyraldehyde dehydrogenase</fullName>
        <ecNumber evidence="6">1.2.1.19</ecNumber>
    </submittedName>
</protein>
<sequence length="487" mass="52500">MADVDSVSGLSCQQFINGQWVAGEGHDENIVNPATGETLVTLAEASAAQVGSAVFAAQQAFFHWSRTTPAFRAGILLRIADAIEQQAERLARLEALNCGKPFHQALNDDLPAAVDVFRFFAGAVRTQQGQLAGEYIEGHTSMIRRDPVGVVASIAPWNYPLMMAAWKIAPALAAGNTVVFKPSEHTPLTILALVPALQEILPPGVLNIVYGGGEGVGSHLVSHPQVRLVSVTGDIVTGQKILQAAVKSVKRTHLELGGKAPVIVCDDADLAEVVSSIRTFGYYNAGQDCTAACRIYAQAGIYPQLVEALGEAVASLRFARKRDEDNEIGPLISSRQRDRVASFVERALSQPHIELITGAAAHSGPGFYYQPTLLAGCLQTDEIVQREVFGPVVSVTRFEQLEQAVNWANDSEYGLASSVWTQNIDRALHIAAHLQYGSTWINTHFTLASEMPHGGLKRSGYGKDLSSDSLQDYSVVRHVMAKFKSAF</sequence>
<dbReference type="FunFam" id="3.40.605.10:FF:000001">
    <property type="entry name" value="Aldehyde dehydrogenase 1"/>
    <property type="match status" value="1"/>
</dbReference>
<gene>
    <name evidence="6" type="ORF">Z042_05155</name>
</gene>
<dbReference type="NCBIfam" id="NF010000">
    <property type="entry name" value="PRK13473.1"/>
    <property type="match status" value="1"/>
</dbReference>
<keyword evidence="1 4" id="KW-0560">Oxidoreductase</keyword>
<dbReference type="RefSeq" id="WP_024913170.1">
    <property type="nucleotide sequence ID" value="NZ_CP007044.2"/>
</dbReference>
<evidence type="ECO:0000313" key="6">
    <source>
        <dbReference type="EMBL" id="AHG19062.1"/>
    </source>
</evidence>
<proteinExistence type="inferred from homology"/>
<feature type="domain" description="Aldehyde dehydrogenase" evidence="5">
    <location>
        <begin position="20"/>
        <end position="479"/>
    </location>
</feature>
<dbReference type="AlphaFoldDB" id="W0L9W8"/>
<dbReference type="PATRIC" id="fig|1441930.4.peg.1030"/>
<dbReference type="Gene3D" id="3.40.309.10">
    <property type="entry name" value="Aldehyde Dehydrogenase, Chain A, domain 2"/>
    <property type="match status" value="1"/>
</dbReference>
<dbReference type="Gene3D" id="3.40.605.10">
    <property type="entry name" value="Aldehyde Dehydrogenase, Chain A, domain 1"/>
    <property type="match status" value="1"/>
</dbReference>
<evidence type="ECO:0000256" key="4">
    <source>
        <dbReference type="RuleBase" id="RU003345"/>
    </source>
</evidence>
<dbReference type="PROSITE" id="PS00687">
    <property type="entry name" value="ALDEHYDE_DEHYDR_GLU"/>
    <property type="match status" value="1"/>
</dbReference>
<keyword evidence="2" id="KW-0520">NAD</keyword>
<evidence type="ECO:0000313" key="7">
    <source>
        <dbReference type="Proteomes" id="UP000019030"/>
    </source>
</evidence>
<dbReference type="InterPro" id="IPR029510">
    <property type="entry name" value="Ald_DH_CS_GLU"/>
</dbReference>
<keyword evidence="7" id="KW-1185">Reference proteome</keyword>
<dbReference type="InterPro" id="IPR016161">
    <property type="entry name" value="Ald_DH/histidinol_DH"/>
</dbReference>
<comment type="similarity">
    <text evidence="4">Belongs to the aldehyde dehydrogenase family.</text>
</comment>
<evidence type="ECO:0000259" key="5">
    <source>
        <dbReference type="Pfam" id="PF00171"/>
    </source>
</evidence>
<dbReference type="HOGENOM" id="CLU_005391_0_0_6"/>
<dbReference type="GO" id="GO:0019145">
    <property type="term" value="F:aminobutyraldehyde dehydrogenase (NAD+) activity"/>
    <property type="evidence" value="ECO:0007669"/>
    <property type="project" value="UniProtKB-EC"/>
</dbReference>
<dbReference type="STRING" id="1441930.Z042_05155"/>
<dbReference type="EMBL" id="CP007044">
    <property type="protein sequence ID" value="AHG19062.1"/>
    <property type="molecule type" value="Genomic_DNA"/>
</dbReference>
<dbReference type="InterPro" id="IPR016163">
    <property type="entry name" value="Ald_DH_C"/>
</dbReference>
<dbReference type="GO" id="GO:0009447">
    <property type="term" value="P:putrescine catabolic process"/>
    <property type="evidence" value="ECO:0007669"/>
    <property type="project" value="UniProtKB-ARBA"/>
</dbReference>
<dbReference type="InterPro" id="IPR016162">
    <property type="entry name" value="Ald_DH_N"/>
</dbReference>
<dbReference type="PANTHER" id="PTHR11699">
    <property type="entry name" value="ALDEHYDE DEHYDROGENASE-RELATED"/>
    <property type="match status" value="1"/>
</dbReference>
<dbReference type="SUPFAM" id="SSF53720">
    <property type="entry name" value="ALDH-like"/>
    <property type="match status" value="1"/>
</dbReference>
<accession>W0L9W8</accession>
<evidence type="ECO:0000256" key="2">
    <source>
        <dbReference type="ARBA" id="ARBA00023027"/>
    </source>
</evidence>
<dbReference type="OrthoDB" id="9812625at2"/>
<dbReference type="CDD" id="cd07092">
    <property type="entry name" value="ALDH_ABALDH-YdcW"/>
    <property type="match status" value="1"/>
</dbReference>
<evidence type="ECO:0000256" key="1">
    <source>
        <dbReference type="ARBA" id="ARBA00023002"/>
    </source>
</evidence>
<dbReference type="InterPro" id="IPR015590">
    <property type="entry name" value="Aldehyde_DH_dom"/>
</dbReference>
<dbReference type="Proteomes" id="UP000019030">
    <property type="component" value="Chromosome"/>
</dbReference>
<dbReference type="InterPro" id="IPR015657">
    <property type="entry name" value="Aminobutyraldehyde_DH"/>
</dbReference>
<dbReference type="EC" id="1.2.1.19" evidence="6"/>
<evidence type="ECO:0000256" key="3">
    <source>
        <dbReference type="PROSITE-ProRule" id="PRU10007"/>
    </source>
</evidence>
<dbReference type="FunFam" id="3.40.309.10:FF:000010">
    <property type="entry name" value="Gamma-aminobutyraldehyde dehydrogenase"/>
    <property type="match status" value="1"/>
</dbReference>
<name>W0L9W8_9GAMM</name>
<feature type="active site" evidence="3">
    <location>
        <position position="255"/>
    </location>
</feature>